<sequence length="44" mass="4935">MFFYLPFAFTVDSSPRSSTDSVLDGSCIVHLESKVNRFKTFADA</sequence>
<protein>
    <submittedName>
        <fullName evidence="1">Uncharacterized protein</fullName>
    </submittedName>
</protein>
<evidence type="ECO:0000313" key="2">
    <source>
        <dbReference type="Proteomes" id="UP000218160"/>
    </source>
</evidence>
<dbReference type="KEGG" id="elux:BTN50_0567"/>
<name>A0A291B7W6_9GAMM</name>
<organism evidence="1 2">
    <name type="scientific">Candidatus Enterovibrio altilux</name>
    <dbReference type="NCBI Taxonomy" id="1927128"/>
    <lineage>
        <taxon>Bacteria</taxon>
        <taxon>Pseudomonadati</taxon>
        <taxon>Pseudomonadota</taxon>
        <taxon>Gammaproteobacteria</taxon>
        <taxon>Vibrionales</taxon>
        <taxon>Vibrionaceae</taxon>
        <taxon>Enterovibrio</taxon>
    </lineage>
</organism>
<gene>
    <name evidence="1" type="ORF">BTN50_0567</name>
</gene>
<keyword evidence="2" id="KW-1185">Reference proteome</keyword>
<evidence type="ECO:0000313" key="1">
    <source>
        <dbReference type="EMBL" id="ATF09094.1"/>
    </source>
</evidence>
<proteinExistence type="predicted"/>
<accession>A0A291B7W6</accession>
<dbReference type="AlphaFoldDB" id="A0A291B7W6"/>
<reference evidence="2" key="1">
    <citation type="submission" date="2017-04" db="EMBL/GenBank/DDBJ databases">
        <title>Genome evolution of the luminous symbionts of deep sea anglerfish.</title>
        <authorList>
            <person name="Hendry T.A."/>
        </authorList>
    </citation>
    <scope>NUCLEOTIDE SEQUENCE [LARGE SCALE GENOMIC DNA]</scope>
</reference>
<dbReference type="Proteomes" id="UP000218160">
    <property type="component" value="Chromosome 1"/>
</dbReference>
<dbReference type="EMBL" id="CP020660">
    <property type="protein sequence ID" value="ATF09094.1"/>
    <property type="molecule type" value="Genomic_DNA"/>
</dbReference>